<comment type="caution">
    <text evidence="1">The sequence shown here is derived from an EMBL/GenBank/DDBJ whole genome shotgun (WGS) entry which is preliminary data.</text>
</comment>
<sequence>MSHFNEVYDDYDSQDNFQNKTNLGFGDISISNFYSENQNSHYNLNSIKLDHQSQNEGHDRIKKKIKRIQTENNKPGETKNIPKNLASVLKKFIEKMLSNKNDEALRSFSKCRDWIKFKHIPHDNIRKNQIEFFLQTPFGKLIGRQFFGNCLWASYFVQEYKTNVTLYYKYTLQYFQQTYKTHQKSSKFTKKQ</sequence>
<keyword evidence="2" id="KW-1185">Reference proteome</keyword>
<accession>A0A8S1VUA9</accession>
<dbReference type="Proteomes" id="UP000689195">
    <property type="component" value="Unassembled WGS sequence"/>
</dbReference>
<protein>
    <submittedName>
        <fullName evidence="1">Uncharacterized protein</fullName>
    </submittedName>
</protein>
<evidence type="ECO:0000313" key="1">
    <source>
        <dbReference type="EMBL" id="CAD8179402.1"/>
    </source>
</evidence>
<reference evidence="1" key="1">
    <citation type="submission" date="2021-01" db="EMBL/GenBank/DDBJ databases">
        <authorList>
            <consortium name="Genoscope - CEA"/>
            <person name="William W."/>
        </authorList>
    </citation>
    <scope>NUCLEOTIDE SEQUENCE</scope>
</reference>
<dbReference type="AlphaFoldDB" id="A0A8S1VUA9"/>
<dbReference type="EMBL" id="CAJJDO010000072">
    <property type="protein sequence ID" value="CAD8179402.1"/>
    <property type="molecule type" value="Genomic_DNA"/>
</dbReference>
<proteinExistence type="predicted"/>
<organism evidence="1 2">
    <name type="scientific">Paramecium pentaurelia</name>
    <dbReference type="NCBI Taxonomy" id="43138"/>
    <lineage>
        <taxon>Eukaryota</taxon>
        <taxon>Sar</taxon>
        <taxon>Alveolata</taxon>
        <taxon>Ciliophora</taxon>
        <taxon>Intramacronucleata</taxon>
        <taxon>Oligohymenophorea</taxon>
        <taxon>Peniculida</taxon>
        <taxon>Parameciidae</taxon>
        <taxon>Paramecium</taxon>
    </lineage>
</organism>
<evidence type="ECO:0000313" key="2">
    <source>
        <dbReference type="Proteomes" id="UP000689195"/>
    </source>
</evidence>
<dbReference type="OrthoDB" id="304855at2759"/>
<name>A0A8S1VUA9_9CILI</name>
<gene>
    <name evidence="1" type="ORF">PPENT_87.1.T0720021</name>
</gene>